<dbReference type="AlphaFoldDB" id="A0A9N9V406"/>
<feature type="transmembrane region" description="Helical" evidence="1">
    <location>
        <begin position="130"/>
        <end position="149"/>
    </location>
</feature>
<accession>A0A9N9V406</accession>
<dbReference type="EMBL" id="CABFNQ020000544">
    <property type="protein sequence ID" value="CAH0018794.1"/>
    <property type="molecule type" value="Genomic_DNA"/>
</dbReference>
<sequence length="161" mass="16892">MTTASSAAASSGLEISRGSGLKLQLVDVTLINIAEEEAEGPLSNFTNALSDTLGGDLALLQVTPIKLVYIPGAMSMTSTAASVEGLRLADLEVEVALFNIPQFMTTAAHPATESRAAISMGENRLANLELLLISLWVAVVLGLGHSLVWGESYLHVPGDFR</sequence>
<evidence type="ECO:0000313" key="3">
    <source>
        <dbReference type="Proteomes" id="UP000696573"/>
    </source>
</evidence>
<reference evidence="2" key="1">
    <citation type="submission" date="2021-10" db="EMBL/GenBank/DDBJ databases">
        <authorList>
            <person name="Piombo E."/>
        </authorList>
    </citation>
    <scope>NUCLEOTIDE SEQUENCE</scope>
</reference>
<gene>
    <name evidence="2" type="ORF">CRHIZ90672A_00005418</name>
</gene>
<organism evidence="2 3">
    <name type="scientific">Clonostachys rhizophaga</name>
    <dbReference type="NCBI Taxonomy" id="160324"/>
    <lineage>
        <taxon>Eukaryota</taxon>
        <taxon>Fungi</taxon>
        <taxon>Dikarya</taxon>
        <taxon>Ascomycota</taxon>
        <taxon>Pezizomycotina</taxon>
        <taxon>Sordariomycetes</taxon>
        <taxon>Hypocreomycetidae</taxon>
        <taxon>Hypocreales</taxon>
        <taxon>Bionectriaceae</taxon>
        <taxon>Clonostachys</taxon>
    </lineage>
</organism>
<keyword evidence="1" id="KW-0472">Membrane</keyword>
<name>A0A9N9V406_9HYPO</name>
<comment type="caution">
    <text evidence="2">The sequence shown here is derived from an EMBL/GenBank/DDBJ whole genome shotgun (WGS) entry which is preliminary data.</text>
</comment>
<dbReference type="Proteomes" id="UP000696573">
    <property type="component" value="Unassembled WGS sequence"/>
</dbReference>
<proteinExistence type="predicted"/>
<keyword evidence="1" id="KW-1133">Transmembrane helix</keyword>
<evidence type="ECO:0000256" key="1">
    <source>
        <dbReference type="SAM" id="Phobius"/>
    </source>
</evidence>
<keyword evidence="1" id="KW-0812">Transmembrane</keyword>
<protein>
    <submittedName>
        <fullName evidence="2">Uncharacterized protein</fullName>
    </submittedName>
</protein>
<evidence type="ECO:0000313" key="2">
    <source>
        <dbReference type="EMBL" id="CAH0018794.1"/>
    </source>
</evidence>
<keyword evidence="3" id="KW-1185">Reference proteome</keyword>